<gene>
    <name evidence="7" type="ORF">EV192_10226</name>
</gene>
<comment type="cofactor">
    <cofactor evidence="1 3">
        <name>pyridoxal 5'-phosphate</name>
        <dbReference type="ChEBI" id="CHEBI:597326"/>
    </cofactor>
</comment>
<dbReference type="PANTHER" id="PTHR43727:SF2">
    <property type="entry name" value="GROUP IV DECARBOXYLASE"/>
    <property type="match status" value="1"/>
</dbReference>
<evidence type="ECO:0000256" key="2">
    <source>
        <dbReference type="ARBA" id="ARBA00022898"/>
    </source>
</evidence>
<dbReference type="SUPFAM" id="SSF51419">
    <property type="entry name" value="PLP-binding barrel"/>
    <property type="match status" value="1"/>
</dbReference>
<dbReference type="GO" id="GO:0008836">
    <property type="term" value="F:diaminopimelate decarboxylase activity"/>
    <property type="evidence" value="ECO:0007669"/>
    <property type="project" value="TreeGrafter"/>
</dbReference>
<dbReference type="AlphaFoldDB" id="A0A4R2JXI1"/>
<dbReference type="PRINTS" id="PR01179">
    <property type="entry name" value="ODADCRBXLASE"/>
</dbReference>
<dbReference type="InterPro" id="IPR002433">
    <property type="entry name" value="Orn_de-COase"/>
</dbReference>
<dbReference type="PRINTS" id="PR01182">
    <property type="entry name" value="ORNDCRBXLASE"/>
</dbReference>
<evidence type="ECO:0000259" key="5">
    <source>
        <dbReference type="Pfam" id="PF00278"/>
    </source>
</evidence>
<evidence type="ECO:0000256" key="1">
    <source>
        <dbReference type="ARBA" id="ARBA00001933"/>
    </source>
</evidence>
<evidence type="ECO:0000313" key="7">
    <source>
        <dbReference type="EMBL" id="TCO61889.1"/>
    </source>
</evidence>
<dbReference type="Gene3D" id="2.40.37.10">
    <property type="entry name" value="Lyase, Ornithine Decarboxylase, Chain A, domain 1"/>
    <property type="match status" value="1"/>
</dbReference>
<dbReference type="SUPFAM" id="SSF50621">
    <property type="entry name" value="Alanine racemase C-terminal domain-like"/>
    <property type="match status" value="1"/>
</dbReference>
<organism evidence="7 8">
    <name type="scientific">Actinocrispum wychmicini</name>
    <dbReference type="NCBI Taxonomy" id="1213861"/>
    <lineage>
        <taxon>Bacteria</taxon>
        <taxon>Bacillati</taxon>
        <taxon>Actinomycetota</taxon>
        <taxon>Actinomycetes</taxon>
        <taxon>Pseudonocardiales</taxon>
        <taxon>Pseudonocardiaceae</taxon>
        <taxon>Actinocrispum</taxon>
    </lineage>
</organism>
<evidence type="ECO:0000256" key="3">
    <source>
        <dbReference type="PIRSR" id="PIRSR600183-50"/>
    </source>
</evidence>
<protein>
    <submittedName>
        <fullName evidence="7">Diaminopimelate decarboxylase</fullName>
    </submittedName>
</protein>
<dbReference type="GO" id="GO:0009089">
    <property type="term" value="P:lysine biosynthetic process via diaminopimelate"/>
    <property type="evidence" value="ECO:0007669"/>
    <property type="project" value="TreeGrafter"/>
</dbReference>
<dbReference type="InterPro" id="IPR029066">
    <property type="entry name" value="PLP-binding_barrel"/>
</dbReference>
<keyword evidence="8" id="KW-1185">Reference proteome</keyword>
<dbReference type="GO" id="GO:0006596">
    <property type="term" value="P:polyamine biosynthetic process"/>
    <property type="evidence" value="ECO:0007669"/>
    <property type="project" value="InterPro"/>
</dbReference>
<dbReference type="Pfam" id="PF00278">
    <property type="entry name" value="Orn_DAP_Arg_deC"/>
    <property type="match status" value="1"/>
</dbReference>
<accession>A0A4R2JXI1</accession>
<evidence type="ECO:0000259" key="6">
    <source>
        <dbReference type="Pfam" id="PF02784"/>
    </source>
</evidence>
<comment type="similarity">
    <text evidence="4">Belongs to the Orn/Lys/Arg decarboxylase class-II family.</text>
</comment>
<dbReference type="InterPro" id="IPR009006">
    <property type="entry name" value="Ala_racemase/Decarboxylase_C"/>
</dbReference>
<evidence type="ECO:0000313" key="8">
    <source>
        <dbReference type="Proteomes" id="UP000295680"/>
    </source>
</evidence>
<dbReference type="Proteomes" id="UP000295680">
    <property type="component" value="Unassembled WGS sequence"/>
</dbReference>
<dbReference type="InterPro" id="IPR022644">
    <property type="entry name" value="De-COase2_N"/>
</dbReference>
<dbReference type="Gene3D" id="3.20.20.10">
    <property type="entry name" value="Alanine racemase"/>
    <property type="match status" value="1"/>
</dbReference>
<comment type="caution">
    <text evidence="7">The sequence shown here is derived from an EMBL/GenBank/DDBJ whole genome shotgun (WGS) entry which is preliminary data.</text>
</comment>
<sequence>MSLYEYLADRYPGPVYIYDLDRVVAAITDLREALPDHSRVYYSLKANPHIDIVRELCSAGCLAEVSSSGELDSALAAGHSGEDCLYTGPGKTDAEIAYALRRGVGLVSVESVAELRRLDRLAAAQQGPAGVLLRVNAHREAGSGGIHMTGSASQFGIHFDQIGEAVAVAQDCPSIDVRGLHLFSMSNAQDEDSLIKELESNIATARRIQDTFGLRVRLVDLGGGFAAPYTQAQTRPSYPALREALRRQLDQHLPGWRSGVPEVAFESGRYLVGDSGSLMCTVTDVKTSNDTCFVVLDTGVNVLGGLSGIGRLLPLSVHPLAPFPSADANEIRATLVGPLCTPADVLGRNVDLPAVRPGDRLVIPNVGAYGLTASLLGFLSRPTPCEIVLRHGKIVSESRLELVRVPAGKESAR</sequence>
<dbReference type="OrthoDB" id="9802241at2"/>
<feature type="domain" description="Orn/DAP/Arg decarboxylase 2 N-terminal" evidence="6">
    <location>
        <begin position="21"/>
        <end position="272"/>
    </location>
</feature>
<evidence type="ECO:0000256" key="4">
    <source>
        <dbReference type="RuleBase" id="RU003737"/>
    </source>
</evidence>
<feature type="domain" description="Orn/DAP/Arg decarboxylase 2 C-terminal" evidence="5">
    <location>
        <begin position="16"/>
        <end position="367"/>
    </location>
</feature>
<keyword evidence="2 3" id="KW-0663">Pyridoxal phosphate</keyword>
<dbReference type="InterPro" id="IPR022643">
    <property type="entry name" value="De-COase2_C"/>
</dbReference>
<feature type="modified residue" description="N6-(pyridoxal phosphate)lysine" evidence="3">
    <location>
        <position position="45"/>
    </location>
</feature>
<dbReference type="Pfam" id="PF02784">
    <property type="entry name" value="Orn_Arg_deC_N"/>
    <property type="match status" value="1"/>
</dbReference>
<reference evidence="7 8" key="1">
    <citation type="submission" date="2019-03" db="EMBL/GenBank/DDBJ databases">
        <title>Genomic Encyclopedia of Type Strains, Phase IV (KMG-IV): sequencing the most valuable type-strain genomes for metagenomic binning, comparative biology and taxonomic classification.</title>
        <authorList>
            <person name="Goeker M."/>
        </authorList>
    </citation>
    <scope>NUCLEOTIDE SEQUENCE [LARGE SCALE GENOMIC DNA]</scope>
    <source>
        <strain evidence="7 8">DSM 45934</strain>
    </source>
</reference>
<name>A0A4R2JXI1_9PSEU</name>
<dbReference type="PANTHER" id="PTHR43727">
    <property type="entry name" value="DIAMINOPIMELATE DECARBOXYLASE"/>
    <property type="match status" value="1"/>
</dbReference>
<dbReference type="RefSeq" id="WP_132113263.1">
    <property type="nucleotide sequence ID" value="NZ_SLWS01000002.1"/>
</dbReference>
<proteinExistence type="inferred from homology"/>
<dbReference type="InterPro" id="IPR000183">
    <property type="entry name" value="Orn/DAP/Arg_de-COase"/>
</dbReference>
<dbReference type="EMBL" id="SLWS01000002">
    <property type="protein sequence ID" value="TCO61889.1"/>
    <property type="molecule type" value="Genomic_DNA"/>
</dbReference>
<feature type="active site" description="Proton donor" evidence="3">
    <location>
        <position position="340"/>
    </location>
</feature>